<dbReference type="Proteomes" id="UP000193529">
    <property type="component" value="Unassembled WGS sequence"/>
</dbReference>
<dbReference type="STRING" id="153971.AWC19_14270"/>
<reference evidence="1 2" key="1">
    <citation type="submission" date="2016-01" db="EMBL/GenBank/DDBJ databases">
        <title>The new phylogeny of the genus Mycobacterium.</title>
        <authorList>
            <person name="Tarcisio F."/>
            <person name="Conor M."/>
            <person name="Antonella G."/>
            <person name="Elisabetta G."/>
            <person name="Giulia F.S."/>
            <person name="Sara T."/>
            <person name="Anna F."/>
            <person name="Clotilde B."/>
            <person name="Roberto B."/>
            <person name="Veronica D.S."/>
            <person name="Fabio R."/>
            <person name="Monica P."/>
            <person name="Olivier J."/>
            <person name="Enrico T."/>
            <person name="Nicola S."/>
        </authorList>
    </citation>
    <scope>NUCLEOTIDE SEQUENCE [LARGE SCALE GENOMIC DNA]</scope>
    <source>
        <strain evidence="1 2">DSM 44572</strain>
    </source>
</reference>
<name>A0A1X1ZCB6_9MYCO</name>
<evidence type="ECO:0000313" key="2">
    <source>
        <dbReference type="Proteomes" id="UP000193529"/>
    </source>
</evidence>
<dbReference type="RefSeq" id="WP_085079650.1">
    <property type="nucleotide sequence ID" value="NZ_JACKRZ010000129.1"/>
</dbReference>
<organism evidence="1 2">
    <name type="scientific">Mycobacterium palustre</name>
    <dbReference type="NCBI Taxonomy" id="153971"/>
    <lineage>
        <taxon>Bacteria</taxon>
        <taxon>Bacillati</taxon>
        <taxon>Actinomycetota</taxon>
        <taxon>Actinomycetes</taxon>
        <taxon>Mycobacteriales</taxon>
        <taxon>Mycobacteriaceae</taxon>
        <taxon>Mycobacterium</taxon>
        <taxon>Mycobacterium simiae complex</taxon>
    </lineage>
</organism>
<sequence>MKLVGCDRCPATFPAEQRYSAVWIFGDITADNMQHDAPSPTAVIELCPNCRRDLDAFLARKAPDADAAKPKPPQCGPAREICGRTGVQRFVQTDTGWRCSPTIVCEGE</sequence>
<dbReference type="OrthoDB" id="112698at1763"/>
<dbReference type="AlphaFoldDB" id="A0A1X1ZCB6"/>
<comment type="caution">
    <text evidence="1">The sequence shown here is derived from an EMBL/GenBank/DDBJ whole genome shotgun (WGS) entry which is preliminary data.</text>
</comment>
<evidence type="ECO:0000313" key="1">
    <source>
        <dbReference type="EMBL" id="ORW20925.1"/>
    </source>
</evidence>
<proteinExistence type="predicted"/>
<gene>
    <name evidence="1" type="ORF">AWC19_14270</name>
</gene>
<keyword evidence="2" id="KW-1185">Reference proteome</keyword>
<dbReference type="EMBL" id="LQPJ01000121">
    <property type="protein sequence ID" value="ORW20925.1"/>
    <property type="molecule type" value="Genomic_DNA"/>
</dbReference>
<accession>A0A1X1ZCB6</accession>
<protein>
    <submittedName>
        <fullName evidence="1">Uncharacterized protein</fullName>
    </submittedName>
</protein>